<dbReference type="PANTHER" id="PTHR38786:SF1">
    <property type="entry name" value="FLAGELLAR FLIJ PROTEIN"/>
    <property type="match status" value="1"/>
</dbReference>
<name>A0A3B1B8L3_9ZZZZ</name>
<dbReference type="InterPro" id="IPR053716">
    <property type="entry name" value="Flag_assembly_chemotaxis_eff"/>
</dbReference>
<keyword evidence="3" id="KW-1003">Cell membrane</keyword>
<dbReference type="InterPro" id="IPR012823">
    <property type="entry name" value="Flagell_FliJ"/>
</dbReference>
<dbReference type="EMBL" id="UOFY01000052">
    <property type="protein sequence ID" value="VAX10611.1"/>
    <property type="molecule type" value="Genomic_DNA"/>
</dbReference>
<dbReference type="InterPro" id="IPR052570">
    <property type="entry name" value="FliJ"/>
</dbReference>
<dbReference type="GO" id="GO:0006935">
    <property type="term" value="P:chemotaxis"/>
    <property type="evidence" value="ECO:0007669"/>
    <property type="project" value="UniProtKB-KW"/>
</dbReference>
<dbReference type="PIRSF" id="PIRSF019404">
    <property type="entry name" value="FliJ"/>
    <property type="match status" value="1"/>
</dbReference>
<dbReference type="NCBIfam" id="TIGR02473">
    <property type="entry name" value="flagell_FliJ"/>
    <property type="match status" value="1"/>
</dbReference>
<dbReference type="PANTHER" id="PTHR38786">
    <property type="entry name" value="FLAGELLAR FLIJ PROTEIN"/>
    <property type="match status" value="1"/>
</dbReference>
<organism evidence="10">
    <name type="scientific">hydrothermal vent metagenome</name>
    <dbReference type="NCBI Taxonomy" id="652676"/>
    <lineage>
        <taxon>unclassified sequences</taxon>
        <taxon>metagenomes</taxon>
        <taxon>ecological metagenomes</taxon>
    </lineage>
</organism>
<dbReference type="GO" id="GO:0009288">
    <property type="term" value="C:bacterial-type flagellum"/>
    <property type="evidence" value="ECO:0007669"/>
    <property type="project" value="InterPro"/>
</dbReference>
<comment type="subcellular location">
    <subcellularLocation>
        <location evidence="1">Cell membrane</location>
        <topology evidence="1">Peripheral membrane protein</topology>
        <orientation evidence="1">Cytoplasmic side</orientation>
    </subcellularLocation>
</comment>
<dbReference type="Pfam" id="PF02050">
    <property type="entry name" value="FliJ"/>
    <property type="match status" value="1"/>
</dbReference>
<evidence type="ECO:0000256" key="5">
    <source>
        <dbReference type="ARBA" id="ARBA00022795"/>
    </source>
</evidence>
<keyword evidence="5" id="KW-1005">Bacterial flagellum biogenesis</keyword>
<reference evidence="10" key="1">
    <citation type="submission" date="2018-06" db="EMBL/GenBank/DDBJ databases">
        <authorList>
            <person name="Zhirakovskaya E."/>
        </authorList>
    </citation>
    <scope>NUCLEOTIDE SEQUENCE</scope>
</reference>
<dbReference type="GO" id="GO:0044781">
    <property type="term" value="P:bacterial-type flagellum organization"/>
    <property type="evidence" value="ECO:0007669"/>
    <property type="project" value="UniProtKB-KW"/>
</dbReference>
<keyword evidence="2" id="KW-0813">Transport</keyword>
<dbReference type="GO" id="GO:0005886">
    <property type="term" value="C:plasma membrane"/>
    <property type="evidence" value="ECO:0007669"/>
    <property type="project" value="UniProtKB-SubCell"/>
</dbReference>
<evidence type="ECO:0000313" key="10">
    <source>
        <dbReference type="EMBL" id="VAX10611.1"/>
    </source>
</evidence>
<evidence type="ECO:0000256" key="1">
    <source>
        <dbReference type="ARBA" id="ARBA00004413"/>
    </source>
</evidence>
<dbReference type="GO" id="GO:0071973">
    <property type="term" value="P:bacterial-type flagellum-dependent cell motility"/>
    <property type="evidence" value="ECO:0007669"/>
    <property type="project" value="InterPro"/>
</dbReference>
<evidence type="ECO:0000256" key="7">
    <source>
        <dbReference type="ARBA" id="ARBA00023136"/>
    </source>
</evidence>
<dbReference type="InterPro" id="IPR018006">
    <property type="entry name" value="Flag_FliJ_proteobac"/>
</dbReference>
<evidence type="ECO:0000256" key="2">
    <source>
        <dbReference type="ARBA" id="ARBA00022448"/>
    </source>
</evidence>
<keyword evidence="4" id="KW-0145">Chemotaxis</keyword>
<dbReference type="GO" id="GO:0015031">
    <property type="term" value="P:protein transport"/>
    <property type="evidence" value="ECO:0007669"/>
    <property type="project" value="UniProtKB-KW"/>
</dbReference>
<dbReference type="GO" id="GO:0003774">
    <property type="term" value="F:cytoskeletal motor activity"/>
    <property type="evidence" value="ECO:0007669"/>
    <property type="project" value="InterPro"/>
</dbReference>
<evidence type="ECO:0000256" key="3">
    <source>
        <dbReference type="ARBA" id="ARBA00022475"/>
    </source>
</evidence>
<evidence type="ECO:0000256" key="8">
    <source>
        <dbReference type="ARBA" id="ARBA00023225"/>
    </source>
</evidence>
<gene>
    <name evidence="10" type="ORF">MNBD_GAMMA25-327</name>
</gene>
<dbReference type="Gene3D" id="1.10.287.1700">
    <property type="match status" value="1"/>
</dbReference>
<dbReference type="AlphaFoldDB" id="A0A3B1B8L3"/>
<proteinExistence type="predicted"/>
<accession>A0A3B1B8L3</accession>
<keyword evidence="9" id="KW-0175">Coiled coil</keyword>
<evidence type="ECO:0000256" key="9">
    <source>
        <dbReference type="SAM" id="Coils"/>
    </source>
</evidence>
<evidence type="ECO:0008006" key="11">
    <source>
        <dbReference type="Google" id="ProtNLM"/>
    </source>
</evidence>
<dbReference type="PRINTS" id="PR01004">
    <property type="entry name" value="FLGFLIJ"/>
</dbReference>
<keyword evidence="8" id="KW-1006">Bacterial flagellum protein export</keyword>
<feature type="coiled-coil region" evidence="9">
    <location>
        <begin position="73"/>
        <end position="100"/>
    </location>
</feature>
<sequence length="147" mass="17153">MKNSSRIQPLKNLASRHEQQAARVLGQSRSQLCQKQVRLQELFVYRSEYQQRFRSDAKEGIGVTQLQAYHAFMQQLDAAIAQQRLQVQKAESSLSNVSAEWRETHIRTQVLDKTIQRLNVKERRHADKINQREIDDLVGSRYCSSLE</sequence>
<protein>
    <recommendedName>
        <fullName evidence="11">Flagellar FliJ protein</fullName>
    </recommendedName>
</protein>
<keyword evidence="6" id="KW-0653">Protein transport</keyword>
<evidence type="ECO:0000256" key="6">
    <source>
        <dbReference type="ARBA" id="ARBA00022927"/>
    </source>
</evidence>
<evidence type="ECO:0000256" key="4">
    <source>
        <dbReference type="ARBA" id="ARBA00022500"/>
    </source>
</evidence>
<keyword evidence="7" id="KW-0472">Membrane</keyword>